<keyword evidence="8" id="KW-1185">Reference proteome</keyword>
<dbReference type="SUPFAM" id="SSF55031">
    <property type="entry name" value="Bacterial exopeptidase dimerisation domain"/>
    <property type="match status" value="1"/>
</dbReference>
<dbReference type="Pfam" id="PF01546">
    <property type="entry name" value="Peptidase_M20"/>
    <property type="match status" value="1"/>
</dbReference>
<keyword evidence="5" id="KW-0862">Zinc</keyword>
<evidence type="ECO:0000256" key="4">
    <source>
        <dbReference type="ARBA" id="ARBA00022801"/>
    </source>
</evidence>
<dbReference type="Proteomes" id="UP000029444">
    <property type="component" value="Unassembled WGS sequence"/>
</dbReference>
<sequence>MRKLLLGGLAVLGLLAVLVGRTLMVAAPEMRAVPLPSLSPSQDQAAMVARLSRSITFPTVSGNDEAFVAFHAFLRESFPLVHEVLSLKTFDHSLLFHWDSGNSCKPTLLLAHQDVVPVSSPADWKHPPFSGAEDDGYIWGRGTMDDKVSVMAILEAVEGMLAAGEQPSCDVWLAFGHDEETGGMHGAARMAAWLLSRGLQFELVLDEGGMILPGSTLGIREPVALIGIAEKGYLSVQLRAYGEPGHSSRPPVRTAIGELASAIQVLESSPRPASLGVPTRQMLEQVAPWQPFGKRLVFANLWLFKPLVLQQLASKPETNAMIRTTLAPTMLNAGVKDNVLPGVAQAVINFRLLPGERSEDILAWLNDTLPPSVKVKVHEGFFSEASDVSPTDSDAYQRVAALAAALPGEPVPTPFLLIAGSDARHYQALSGNVLRFLPVSLQREDIARFHGPNERLARDQYAQMVRFYSGVIQAVESPFH</sequence>
<evidence type="ECO:0000313" key="7">
    <source>
        <dbReference type="EMBL" id="KGD63544.1"/>
    </source>
</evidence>
<keyword evidence="4" id="KW-0378">Hydrolase</keyword>
<comment type="caution">
    <text evidence="7">The sequence shown here is derived from an EMBL/GenBank/DDBJ whole genome shotgun (WGS) entry which is preliminary data.</text>
</comment>
<dbReference type="InterPro" id="IPR002933">
    <property type="entry name" value="Peptidase_M20"/>
</dbReference>
<dbReference type="OrthoDB" id="3665926at2"/>
<feature type="domain" description="Peptidase M20 dimerisation" evidence="6">
    <location>
        <begin position="228"/>
        <end position="368"/>
    </location>
</feature>
<evidence type="ECO:0000259" key="6">
    <source>
        <dbReference type="Pfam" id="PF07687"/>
    </source>
</evidence>
<evidence type="ECO:0000256" key="5">
    <source>
        <dbReference type="ARBA" id="ARBA00022833"/>
    </source>
</evidence>
<keyword evidence="2" id="KW-0645">Protease</keyword>
<proteinExistence type="inferred from homology"/>
<name>A0A095SGS5_9GAMM</name>
<dbReference type="GO" id="GO:0008233">
    <property type="term" value="F:peptidase activity"/>
    <property type="evidence" value="ECO:0007669"/>
    <property type="project" value="UniProtKB-KW"/>
</dbReference>
<evidence type="ECO:0000256" key="1">
    <source>
        <dbReference type="ARBA" id="ARBA00006247"/>
    </source>
</evidence>
<evidence type="ECO:0000313" key="8">
    <source>
        <dbReference type="Proteomes" id="UP000029444"/>
    </source>
</evidence>
<evidence type="ECO:0000256" key="2">
    <source>
        <dbReference type="ARBA" id="ARBA00022670"/>
    </source>
</evidence>
<keyword evidence="3" id="KW-0479">Metal-binding</keyword>
<dbReference type="PANTHER" id="PTHR45962:SF1">
    <property type="entry name" value="N-FATTY-ACYL-AMINO ACID SYNTHASE_HYDROLASE PM20D1"/>
    <property type="match status" value="1"/>
</dbReference>
<gene>
    <name evidence="7" type="ORF">Y5S_03180</name>
</gene>
<dbReference type="Gene3D" id="3.30.70.360">
    <property type="match status" value="1"/>
</dbReference>
<dbReference type="PANTHER" id="PTHR45962">
    <property type="entry name" value="N-FATTY-ACYL-AMINO ACID SYNTHASE/HYDROLASE PM20D1"/>
    <property type="match status" value="1"/>
</dbReference>
<dbReference type="GO" id="GO:0046872">
    <property type="term" value="F:metal ion binding"/>
    <property type="evidence" value="ECO:0007669"/>
    <property type="project" value="UniProtKB-KW"/>
</dbReference>
<dbReference type="STRING" id="1177154.Y5S_03180"/>
<evidence type="ECO:0000256" key="3">
    <source>
        <dbReference type="ARBA" id="ARBA00022723"/>
    </source>
</evidence>
<dbReference type="RefSeq" id="WP_156107815.1">
    <property type="nucleotide sequence ID" value="NZ_ARXV01000016.1"/>
</dbReference>
<reference evidence="7 8" key="1">
    <citation type="submission" date="2012-09" db="EMBL/GenBank/DDBJ databases">
        <title>Genome Sequence of alkane-degrading Bacterium Alcanivorax sp. 19-m-6.</title>
        <authorList>
            <person name="Lai Q."/>
            <person name="Shao Z."/>
        </authorList>
    </citation>
    <scope>NUCLEOTIDE SEQUENCE [LARGE SCALE GENOMIC DNA]</scope>
    <source>
        <strain evidence="7 8">19-m-6</strain>
    </source>
</reference>
<dbReference type="Pfam" id="PF07687">
    <property type="entry name" value="M20_dimer"/>
    <property type="match status" value="1"/>
</dbReference>
<dbReference type="Gene3D" id="1.10.150.900">
    <property type="match status" value="1"/>
</dbReference>
<dbReference type="GO" id="GO:0006508">
    <property type="term" value="P:proteolysis"/>
    <property type="evidence" value="ECO:0007669"/>
    <property type="project" value="UniProtKB-KW"/>
</dbReference>
<dbReference type="eggNOG" id="COG0624">
    <property type="taxonomic scope" value="Bacteria"/>
</dbReference>
<dbReference type="InterPro" id="IPR036264">
    <property type="entry name" value="Bact_exopeptidase_dim_dom"/>
</dbReference>
<dbReference type="InterPro" id="IPR011650">
    <property type="entry name" value="Peptidase_M20_dimer"/>
</dbReference>
<organism evidence="7 8">
    <name type="scientific">Alcanivorax nanhaiticus</name>
    <dbReference type="NCBI Taxonomy" id="1177154"/>
    <lineage>
        <taxon>Bacteria</taxon>
        <taxon>Pseudomonadati</taxon>
        <taxon>Pseudomonadota</taxon>
        <taxon>Gammaproteobacteria</taxon>
        <taxon>Oceanospirillales</taxon>
        <taxon>Alcanivoracaceae</taxon>
        <taxon>Alcanivorax</taxon>
    </lineage>
</organism>
<dbReference type="SUPFAM" id="SSF53187">
    <property type="entry name" value="Zn-dependent exopeptidases"/>
    <property type="match status" value="1"/>
</dbReference>
<dbReference type="AlphaFoldDB" id="A0A095SGS5"/>
<accession>A0A095SGS5</accession>
<dbReference type="EMBL" id="ARXV01000016">
    <property type="protein sequence ID" value="KGD63544.1"/>
    <property type="molecule type" value="Genomic_DNA"/>
</dbReference>
<dbReference type="InterPro" id="IPR047177">
    <property type="entry name" value="Pept_M20A"/>
</dbReference>
<protein>
    <recommendedName>
        <fullName evidence="6">Peptidase M20 dimerisation domain-containing protein</fullName>
    </recommendedName>
</protein>
<comment type="similarity">
    <text evidence="1">Belongs to the peptidase M20A family.</text>
</comment>
<dbReference type="Gene3D" id="3.40.630.10">
    <property type="entry name" value="Zn peptidases"/>
    <property type="match status" value="1"/>
</dbReference>
<dbReference type="PATRIC" id="fig|1177154.3.peg.3222"/>